<dbReference type="Proteomes" id="UP001595829">
    <property type="component" value="Unassembled WGS sequence"/>
</dbReference>
<feature type="transmembrane region" description="Helical" evidence="1">
    <location>
        <begin position="125"/>
        <end position="145"/>
    </location>
</feature>
<organism evidence="2 3">
    <name type="scientific">Streptomyces coeruleoprunus</name>
    <dbReference type="NCBI Taxonomy" id="285563"/>
    <lineage>
        <taxon>Bacteria</taxon>
        <taxon>Bacillati</taxon>
        <taxon>Actinomycetota</taxon>
        <taxon>Actinomycetes</taxon>
        <taxon>Kitasatosporales</taxon>
        <taxon>Streptomycetaceae</taxon>
        <taxon>Streptomyces</taxon>
    </lineage>
</organism>
<feature type="transmembrane region" description="Helical" evidence="1">
    <location>
        <begin position="55"/>
        <end position="76"/>
    </location>
</feature>
<feature type="transmembrane region" description="Helical" evidence="1">
    <location>
        <begin position="88"/>
        <end position="113"/>
    </location>
</feature>
<keyword evidence="1" id="KW-0472">Membrane</keyword>
<name>A0ABV9XS35_9ACTN</name>
<evidence type="ECO:0000313" key="2">
    <source>
        <dbReference type="EMBL" id="MFC5027088.1"/>
    </source>
</evidence>
<feature type="transmembrane region" description="Helical" evidence="1">
    <location>
        <begin position="21"/>
        <end position="43"/>
    </location>
</feature>
<accession>A0ABV9XS35</accession>
<keyword evidence="3" id="KW-1185">Reference proteome</keyword>
<keyword evidence="1" id="KW-0812">Transmembrane</keyword>
<gene>
    <name evidence="2" type="ORF">ACFPM3_33625</name>
</gene>
<comment type="caution">
    <text evidence="2">The sequence shown here is derived from an EMBL/GenBank/DDBJ whole genome shotgun (WGS) entry which is preliminary data.</text>
</comment>
<dbReference type="EMBL" id="JBHSJD010000027">
    <property type="protein sequence ID" value="MFC5027088.1"/>
    <property type="molecule type" value="Genomic_DNA"/>
</dbReference>
<dbReference type="RefSeq" id="WP_345691558.1">
    <property type="nucleotide sequence ID" value="NZ_BAABIT010000001.1"/>
</dbReference>
<proteinExistence type="predicted"/>
<evidence type="ECO:0008006" key="4">
    <source>
        <dbReference type="Google" id="ProtNLM"/>
    </source>
</evidence>
<evidence type="ECO:0000256" key="1">
    <source>
        <dbReference type="SAM" id="Phobius"/>
    </source>
</evidence>
<sequence>MYDPNIGPSGPRPTTATAAGVLGTVLGAGAAGGAAFGVVWTILWISDAHAGENRMVGGVLAIVFCLLGVWLGVAMLRHGRGLLAGRRASGAALGGVCSVPLGLSGIALVNGLFDGDLPPDEWATRMLGFGSAFVLALGVVLLCAARSTRAYLGTLPPGTLPPGR</sequence>
<protein>
    <recommendedName>
        <fullName evidence="4">Integral membrane protein</fullName>
    </recommendedName>
</protein>
<reference evidence="3" key="1">
    <citation type="journal article" date="2019" name="Int. J. Syst. Evol. Microbiol.">
        <title>The Global Catalogue of Microorganisms (GCM) 10K type strain sequencing project: providing services to taxonomists for standard genome sequencing and annotation.</title>
        <authorList>
            <consortium name="The Broad Institute Genomics Platform"/>
            <consortium name="The Broad Institute Genome Sequencing Center for Infectious Disease"/>
            <person name="Wu L."/>
            <person name="Ma J."/>
        </authorList>
    </citation>
    <scope>NUCLEOTIDE SEQUENCE [LARGE SCALE GENOMIC DNA]</scope>
    <source>
        <strain evidence="3">CGMCC 4.1648</strain>
    </source>
</reference>
<keyword evidence="1" id="KW-1133">Transmembrane helix</keyword>
<evidence type="ECO:0000313" key="3">
    <source>
        <dbReference type="Proteomes" id="UP001595829"/>
    </source>
</evidence>